<name>A0ABV6MPY1_9PSEU</name>
<dbReference type="RefSeq" id="WP_273942064.1">
    <property type="nucleotide sequence ID" value="NZ_CP097263.1"/>
</dbReference>
<reference evidence="1 2" key="1">
    <citation type="submission" date="2024-09" db="EMBL/GenBank/DDBJ databases">
        <authorList>
            <person name="Sun Q."/>
            <person name="Mori K."/>
        </authorList>
    </citation>
    <scope>NUCLEOTIDE SEQUENCE [LARGE SCALE GENOMIC DNA]</scope>
    <source>
        <strain evidence="1 2">TBRC 1432</strain>
    </source>
</reference>
<protein>
    <submittedName>
        <fullName evidence="1">Uncharacterized protein</fullName>
    </submittedName>
</protein>
<dbReference type="Proteomes" id="UP001589810">
    <property type="component" value="Unassembled WGS sequence"/>
</dbReference>
<organism evidence="1 2">
    <name type="scientific">Kutzneria chonburiensis</name>
    <dbReference type="NCBI Taxonomy" id="1483604"/>
    <lineage>
        <taxon>Bacteria</taxon>
        <taxon>Bacillati</taxon>
        <taxon>Actinomycetota</taxon>
        <taxon>Actinomycetes</taxon>
        <taxon>Pseudonocardiales</taxon>
        <taxon>Pseudonocardiaceae</taxon>
        <taxon>Kutzneria</taxon>
    </lineage>
</organism>
<sequence>MDDQGELEGLVALAGEADGLGGVRGLDERADYGAVGLGAGGAELKGDAFGFMAAAVDAVEVAGGDGEAGGGVPDLVGAGGAAGAGVFELAEERGDPGLRDGK</sequence>
<keyword evidence="2" id="KW-1185">Reference proteome</keyword>
<evidence type="ECO:0000313" key="2">
    <source>
        <dbReference type="Proteomes" id="UP001589810"/>
    </source>
</evidence>
<comment type="caution">
    <text evidence="1">The sequence shown here is derived from an EMBL/GenBank/DDBJ whole genome shotgun (WGS) entry which is preliminary data.</text>
</comment>
<evidence type="ECO:0000313" key="1">
    <source>
        <dbReference type="EMBL" id="MFC0541901.1"/>
    </source>
</evidence>
<dbReference type="EMBL" id="JBHLUD010000002">
    <property type="protein sequence ID" value="MFC0541901.1"/>
    <property type="molecule type" value="Genomic_DNA"/>
</dbReference>
<accession>A0ABV6MPY1</accession>
<proteinExistence type="predicted"/>
<gene>
    <name evidence="1" type="ORF">ACFFH7_10445</name>
</gene>